<dbReference type="AlphaFoldDB" id="A0A3P6CNB7"/>
<reference evidence="1" key="1">
    <citation type="submission" date="2018-11" db="EMBL/GenBank/DDBJ databases">
        <authorList>
            <consortium name="Genoscope - CEA"/>
            <person name="William W."/>
        </authorList>
    </citation>
    <scope>NUCLEOTIDE SEQUENCE</scope>
</reference>
<dbReference type="InterPro" id="IPR038499">
    <property type="entry name" value="BRO1_sf"/>
</dbReference>
<protein>
    <submittedName>
        <fullName evidence="1">Uncharacterized protein</fullName>
    </submittedName>
</protein>
<gene>
    <name evidence="1" type="ORF">BRAA04T18760Z</name>
</gene>
<dbReference type="EMBL" id="LR031576">
    <property type="protein sequence ID" value="VDD16050.1"/>
    <property type="molecule type" value="Genomic_DNA"/>
</dbReference>
<organism evidence="1">
    <name type="scientific">Brassica campestris</name>
    <name type="common">Field mustard</name>
    <dbReference type="NCBI Taxonomy" id="3711"/>
    <lineage>
        <taxon>Eukaryota</taxon>
        <taxon>Viridiplantae</taxon>
        <taxon>Streptophyta</taxon>
        <taxon>Embryophyta</taxon>
        <taxon>Tracheophyta</taxon>
        <taxon>Spermatophyta</taxon>
        <taxon>Magnoliopsida</taxon>
        <taxon>eudicotyledons</taxon>
        <taxon>Gunneridae</taxon>
        <taxon>Pentapetalae</taxon>
        <taxon>rosids</taxon>
        <taxon>malvids</taxon>
        <taxon>Brassicales</taxon>
        <taxon>Brassicaceae</taxon>
        <taxon>Brassiceae</taxon>
        <taxon>Brassica</taxon>
    </lineage>
</organism>
<dbReference type="Gene3D" id="1.25.40.280">
    <property type="entry name" value="alix/aip1 like domains"/>
    <property type="match status" value="1"/>
</dbReference>
<evidence type="ECO:0000313" key="1">
    <source>
        <dbReference type="EMBL" id="VDD16050.1"/>
    </source>
</evidence>
<name>A0A3P6CNB7_BRACM</name>
<sequence>MVLHDMSLNSNQQSEEQSSESLDQPWLVLFNLMLAIYEKKMNSLDHYRPLRYYIAFTYSERKPPLRYRPCQSTIHLPPPGKTFSSLITKLSAFWRHDSQSPPRNITSTSFQWYDALKQKQKGTHQNIHFEKAAVLSIPSISARSHEKINWKKTIVVYCSSLSEIKRIFWLCGIKLLQCLSMSWIITLQTGDPTHALNGKNKTKLEKFWVREVYEKKAKLSNLMDVQRKEYHEKHLQSIHQAINFLLPIMYNSHFREDGGWCSDYNNGLKRNPRIWAMWCKEFLKK</sequence>
<proteinExistence type="predicted"/>
<accession>A0A3P6CNB7</accession>